<dbReference type="AlphaFoldDB" id="A0A9Q8STB4"/>
<gene>
    <name evidence="1" type="ORF">CLUP02_08559</name>
</gene>
<organism evidence="1 2">
    <name type="scientific">Colletotrichum lupini</name>
    <dbReference type="NCBI Taxonomy" id="145971"/>
    <lineage>
        <taxon>Eukaryota</taxon>
        <taxon>Fungi</taxon>
        <taxon>Dikarya</taxon>
        <taxon>Ascomycota</taxon>
        <taxon>Pezizomycotina</taxon>
        <taxon>Sordariomycetes</taxon>
        <taxon>Hypocreomycetidae</taxon>
        <taxon>Glomerellales</taxon>
        <taxon>Glomerellaceae</taxon>
        <taxon>Colletotrichum</taxon>
        <taxon>Colletotrichum acutatum species complex</taxon>
    </lineage>
</organism>
<proteinExistence type="predicted"/>
<dbReference type="Proteomes" id="UP000830671">
    <property type="component" value="Chromosome 4"/>
</dbReference>
<keyword evidence="2" id="KW-1185">Reference proteome</keyword>
<dbReference type="KEGG" id="clup:CLUP02_08559"/>
<accession>A0A9Q8STB4</accession>
<evidence type="ECO:0000313" key="2">
    <source>
        <dbReference type="Proteomes" id="UP000830671"/>
    </source>
</evidence>
<name>A0A9Q8STB4_9PEZI</name>
<dbReference type="GeneID" id="73342557"/>
<dbReference type="EMBL" id="CP019476">
    <property type="protein sequence ID" value="UQC83068.1"/>
    <property type="molecule type" value="Genomic_DNA"/>
</dbReference>
<dbReference type="RefSeq" id="XP_049144690.1">
    <property type="nucleotide sequence ID" value="XM_049287547.1"/>
</dbReference>
<evidence type="ECO:0000313" key="1">
    <source>
        <dbReference type="EMBL" id="UQC83068.1"/>
    </source>
</evidence>
<sequence length="245" mass="27237">MVLLIASPFNKSESVGKGERSMAIRIRGGERETGVVLEGEFHGAKKALVGKINRHALTPYSAVASQNDATVQVAAKCDCDCDCDGRRLGRVDGSRAVLEFRVFSGGITGAKVAGTEGQLSVGRQVQTTYQYLTWKARVKWKFKARDLRRSRVTFVAGSRVNNTISILTSIVNPPLSQPPRHCLDLVFSSLAISPKRLRSRDVFHIVFFQKFVVSVALRQLCLYLNVYSMSDVLRRKTRTQYDTPP</sequence>
<reference evidence="1" key="1">
    <citation type="journal article" date="2021" name="Mol. Plant Microbe Interact.">
        <title>Complete Genome Sequence of the Plant-Pathogenic Fungus Colletotrichum lupini.</title>
        <authorList>
            <person name="Baroncelli R."/>
            <person name="Pensec F."/>
            <person name="Da Lio D."/>
            <person name="Boufleur T."/>
            <person name="Vicente I."/>
            <person name="Sarrocco S."/>
            <person name="Picot A."/>
            <person name="Baraldi E."/>
            <person name="Sukno S."/>
            <person name="Thon M."/>
            <person name="Le Floch G."/>
        </authorList>
    </citation>
    <scope>NUCLEOTIDE SEQUENCE</scope>
    <source>
        <strain evidence="1">IMI 504893</strain>
    </source>
</reference>
<protein>
    <submittedName>
        <fullName evidence="1">Uncharacterized protein</fullName>
    </submittedName>
</protein>